<dbReference type="CDD" id="cd05276">
    <property type="entry name" value="p53_inducible_oxidoreductase"/>
    <property type="match status" value="1"/>
</dbReference>
<dbReference type="PATRIC" id="fig|1215343.11.peg.1379"/>
<dbReference type="GO" id="GO:0070402">
    <property type="term" value="F:NADPH binding"/>
    <property type="evidence" value="ECO:0007669"/>
    <property type="project" value="TreeGrafter"/>
</dbReference>
<dbReference type="eggNOG" id="COG0604">
    <property type="taxonomic scope" value="Bacteria"/>
</dbReference>
<dbReference type="PANTHER" id="PTHR48106:SF8">
    <property type="entry name" value="OS02G0805600 PROTEIN"/>
    <property type="match status" value="1"/>
</dbReference>
<dbReference type="RefSeq" id="WP_015273753.1">
    <property type="nucleotide sequence ID" value="NC_019907.1"/>
</dbReference>
<dbReference type="Gene3D" id="3.90.180.10">
    <property type="entry name" value="Medium-chain alcohol dehydrogenases, catalytic domain"/>
    <property type="match status" value="1"/>
</dbReference>
<dbReference type="SUPFAM" id="SSF51735">
    <property type="entry name" value="NAD(P)-binding Rossmann-fold domains"/>
    <property type="match status" value="1"/>
</dbReference>
<evidence type="ECO:0000313" key="5">
    <source>
        <dbReference type="Proteomes" id="UP000010799"/>
    </source>
</evidence>
<dbReference type="STRING" id="1215343.B488_13360"/>
<dbReference type="SUPFAM" id="SSF50129">
    <property type="entry name" value="GroES-like"/>
    <property type="match status" value="1"/>
</dbReference>
<evidence type="ECO:0000259" key="3">
    <source>
        <dbReference type="SMART" id="SM00829"/>
    </source>
</evidence>
<feature type="domain" description="Enoyl reductase (ER)" evidence="3">
    <location>
        <begin position="16"/>
        <end position="330"/>
    </location>
</feature>
<dbReference type="Proteomes" id="UP000010799">
    <property type="component" value="Chromosome"/>
</dbReference>
<dbReference type="InterPro" id="IPR013149">
    <property type="entry name" value="ADH-like_C"/>
</dbReference>
<accession>L0EXD2</accession>
<organism evidence="4 5">
    <name type="scientific">Liberibacter crescens (strain BT-1)</name>
    <dbReference type="NCBI Taxonomy" id="1215343"/>
    <lineage>
        <taxon>Bacteria</taxon>
        <taxon>Pseudomonadati</taxon>
        <taxon>Pseudomonadota</taxon>
        <taxon>Alphaproteobacteria</taxon>
        <taxon>Hyphomicrobiales</taxon>
        <taxon>Rhizobiaceae</taxon>
        <taxon>Liberibacter</taxon>
    </lineage>
</organism>
<dbReference type="Pfam" id="PF08240">
    <property type="entry name" value="ADH_N"/>
    <property type="match status" value="1"/>
</dbReference>
<evidence type="ECO:0000313" key="4">
    <source>
        <dbReference type="EMBL" id="AGA65328.1"/>
    </source>
</evidence>
<proteinExistence type="predicted"/>
<gene>
    <name evidence="4" type="ordered locus">B488_13360</name>
</gene>
<dbReference type="NCBIfam" id="TIGR02824">
    <property type="entry name" value="quinone_pig3"/>
    <property type="match status" value="1"/>
</dbReference>
<sequence length="332" mass="36616">MHLPKKMRYVNLSESGPPEVMFITTGPLPQPNQEEVLIKVHAAGINRPDIFQRKGEYPAPKNSSPILGLEVAGEIVSIGSDVYDYKIGDKVCALTNGGGYAEYCAVPESQILRFPIGHDSVKAASLPETFFTVWANLFQIAKLKPGQNILIHGGTSGIGVSAIQLASAFGAEIYATAGSEEKCSACIELGAKRAINYRIEDFYDVVSKETNQRGVNIILDMIGAEYLSRHVSLLSKNGYLIFISFLGGRMINNLDLMPIMLKQLTITGSTMRRRSALEKKNIRDELLKNVWPLLDYEYIKPIISTVLPIEQVVDAHRILETSNHIGKIILTL</sequence>
<evidence type="ECO:0000256" key="2">
    <source>
        <dbReference type="ARBA" id="ARBA00023002"/>
    </source>
</evidence>
<name>L0EXD2_LIBCB</name>
<keyword evidence="2 4" id="KW-0560">Oxidoreductase</keyword>
<evidence type="ECO:0000256" key="1">
    <source>
        <dbReference type="ARBA" id="ARBA00022857"/>
    </source>
</evidence>
<dbReference type="HOGENOM" id="CLU_026673_3_4_5"/>
<dbReference type="GO" id="GO:0003960">
    <property type="term" value="F:quinone reductase (NADPH) activity"/>
    <property type="evidence" value="ECO:0007669"/>
    <property type="project" value="UniProtKB-EC"/>
</dbReference>
<keyword evidence="5" id="KW-1185">Reference proteome</keyword>
<dbReference type="InterPro" id="IPR036291">
    <property type="entry name" value="NAD(P)-bd_dom_sf"/>
</dbReference>
<dbReference type="SMART" id="SM00829">
    <property type="entry name" value="PKS_ER"/>
    <property type="match status" value="1"/>
</dbReference>
<dbReference type="Pfam" id="PF00107">
    <property type="entry name" value="ADH_zinc_N"/>
    <property type="match status" value="1"/>
</dbReference>
<dbReference type="Gene3D" id="3.40.50.720">
    <property type="entry name" value="NAD(P)-binding Rossmann-like Domain"/>
    <property type="match status" value="1"/>
</dbReference>
<dbReference type="EC" id="1.6.5.5" evidence="4"/>
<dbReference type="KEGG" id="lcc:B488_13360"/>
<dbReference type="EMBL" id="CP003789">
    <property type="protein sequence ID" value="AGA65328.1"/>
    <property type="molecule type" value="Genomic_DNA"/>
</dbReference>
<dbReference type="InterPro" id="IPR013154">
    <property type="entry name" value="ADH-like_N"/>
</dbReference>
<keyword evidence="1" id="KW-0521">NADP</keyword>
<dbReference type="InterPro" id="IPR014189">
    <property type="entry name" value="Quinone_OxRdtase_PIG3"/>
</dbReference>
<reference evidence="4 5" key="1">
    <citation type="journal article" date="2012" name="Stand. Genomic Sci.">
        <title>Complete genome sequence of Liberibacter crescens BT-1.</title>
        <authorList>
            <person name="Leonard M.T."/>
            <person name="Fagen J.R."/>
            <person name="Davis-Richardson A.G."/>
            <person name="Davis M.J."/>
            <person name="Triplett E.W."/>
        </authorList>
    </citation>
    <scope>NUCLEOTIDE SEQUENCE [LARGE SCALE GENOMIC DNA]</scope>
    <source>
        <strain evidence="4 5">BT-1</strain>
    </source>
</reference>
<dbReference type="InterPro" id="IPR020843">
    <property type="entry name" value="ER"/>
</dbReference>
<dbReference type="InterPro" id="IPR011032">
    <property type="entry name" value="GroES-like_sf"/>
</dbReference>
<protein>
    <submittedName>
        <fullName evidence="4">Quinone oxidoreductase</fullName>
        <ecNumber evidence="4">1.6.5.5</ecNumber>
    </submittedName>
</protein>
<dbReference type="AlphaFoldDB" id="L0EXD2"/>
<dbReference type="PANTHER" id="PTHR48106">
    <property type="entry name" value="QUINONE OXIDOREDUCTASE PIG3-RELATED"/>
    <property type="match status" value="1"/>
</dbReference>